<keyword evidence="1" id="KW-0812">Transmembrane</keyword>
<dbReference type="SUPFAM" id="SSF141868">
    <property type="entry name" value="EAL domain-like"/>
    <property type="match status" value="1"/>
</dbReference>
<dbReference type="AlphaFoldDB" id="A0A511BG36"/>
<name>A0A511BG36_9PROT</name>
<accession>A0A511BG36</accession>
<dbReference type="SUPFAM" id="SSF55073">
    <property type="entry name" value="Nucleotide cyclase"/>
    <property type="match status" value="1"/>
</dbReference>
<comment type="caution">
    <text evidence="3">The sequence shown here is derived from an EMBL/GenBank/DDBJ whole genome shotgun (WGS) entry which is preliminary data.</text>
</comment>
<organism evidence="3 4">
    <name type="scientific">Gluconobacter kanchanaburiensis NBRC 103587</name>
    <dbReference type="NCBI Taxonomy" id="1307948"/>
    <lineage>
        <taxon>Bacteria</taxon>
        <taxon>Pseudomonadati</taxon>
        <taxon>Pseudomonadota</taxon>
        <taxon>Alphaproteobacteria</taxon>
        <taxon>Acetobacterales</taxon>
        <taxon>Acetobacteraceae</taxon>
        <taxon>Gluconobacter</taxon>
    </lineage>
</organism>
<dbReference type="PANTHER" id="PTHR44757">
    <property type="entry name" value="DIGUANYLATE CYCLASE DGCP"/>
    <property type="match status" value="1"/>
</dbReference>
<dbReference type="SMART" id="SM00052">
    <property type="entry name" value="EAL"/>
    <property type="match status" value="1"/>
</dbReference>
<dbReference type="CDD" id="cd01948">
    <property type="entry name" value="EAL"/>
    <property type="match status" value="1"/>
</dbReference>
<protein>
    <submittedName>
        <fullName evidence="3">GGDEF domain-containing protein</fullName>
    </submittedName>
</protein>
<dbReference type="PROSITE" id="PS50883">
    <property type="entry name" value="EAL"/>
    <property type="match status" value="1"/>
</dbReference>
<dbReference type="InterPro" id="IPR035919">
    <property type="entry name" value="EAL_sf"/>
</dbReference>
<dbReference type="PANTHER" id="PTHR44757:SF2">
    <property type="entry name" value="BIOFILM ARCHITECTURE MAINTENANCE PROTEIN MBAA"/>
    <property type="match status" value="1"/>
</dbReference>
<reference evidence="3 4" key="1">
    <citation type="submission" date="2019-07" db="EMBL/GenBank/DDBJ databases">
        <title>Whole genome shotgun sequence of Gluconobacter kanchanaburiensis NBRC 103587.</title>
        <authorList>
            <person name="Hosoyama A."/>
            <person name="Uohara A."/>
            <person name="Ohji S."/>
            <person name="Ichikawa N."/>
        </authorList>
    </citation>
    <scope>NUCLEOTIDE SEQUENCE [LARGE SCALE GENOMIC DNA]</scope>
    <source>
        <strain evidence="3 4">NBRC 103587</strain>
    </source>
</reference>
<keyword evidence="1" id="KW-1133">Transmembrane helix</keyword>
<keyword evidence="4" id="KW-1185">Reference proteome</keyword>
<sequence length="757" mass="84299">MVRHLRTLGLLLPWHLLTQALSATVAALGVWASDRWLAAVLVLGIDGPIFIWSVVVQPRFRKLRLPSDDESRFVRRSLRGLNGILGSVWFVFVIMAFRLHREEIHLLTIGVCVGLMAPLLLCAPVRGAVEIMVIPVVAGLFGAVIEGSFHRSMLLTMSFIFEVMACGLFVVGASRLVEGLLWRTQIVRLRQREKLDILSLLTRCSVPQGGGWLWETDETGLLRNPSIGLCRALGQEETQIAGRTIHALVGLSDLSPETALPSSGGLSPAYRLRHSLGHQLAFRDLTVRVAKSDRWWKLTGQPLFRDGAFLGYRGVGTDVTAMQGLSEQHFHRVRIDDLTGLPNRLACLELLQNRLLDMTQGHRVFVMVLVSLEGTRTGEFRKFLPEEQACAVWESVSRVRGLVGRIVSDEPFIARYGPMDLAFAVDVPSERKYSDLETMALNILSELDRPIFLPSGSEIVLEAAVGIAVACSEDGDALVEAAETALGDARGERVGRYSIFDSSDDLADIRRKSLFRDVREALRLKAFMLVYQPIVNVRTGAVIGFEALCRWKGAAYGHLSIEKVIDVIMETGHGLEFDFWVLETACRTAQRWREDLWVSVNMTATHFSLPDIAERIFAVVERTGLEPMRLQLELTETCALEAGSQTCQAFRKLEGKGIRIALDDFGKGYSSLMYLRQFPFSKIKLDAAFIQDMLQDTRSAAVVRNVIELAMDLGIGVTAEGISSPEHYRHLREQGCTEAQGFFLGRPVLEEDVPLCW</sequence>
<evidence type="ECO:0000256" key="1">
    <source>
        <dbReference type="SAM" id="Phobius"/>
    </source>
</evidence>
<dbReference type="Pfam" id="PF00563">
    <property type="entry name" value="EAL"/>
    <property type="match status" value="1"/>
</dbReference>
<dbReference type="Gene3D" id="3.20.20.450">
    <property type="entry name" value="EAL domain"/>
    <property type="match status" value="1"/>
</dbReference>
<dbReference type="SMART" id="SM00267">
    <property type="entry name" value="GGDEF"/>
    <property type="match status" value="1"/>
</dbReference>
<evidence type="ECO:0000313" key="3">
    <source>
        <dbReference type="EMBL" id="GEK96767.1"/>
    </source>
</evidence>
<dbReference type="InterPro" id="IPR052155">
    <property type="entry name" value="Biofilm_reg_signaling"/>
</dbReference>
<feature type="transmembrane region" description="Helical" evidence="1">
    <location>
        <begin position="77"/>
        <end position="98"/>
    </location>
</feature>
<evidence type="ECO:0000259" key="2">
    <source>
        <dbReference type="PROSITE" id="PS50883"/>
    </source>
</evidence>
<keyword evidence="1" id="KW-0472">Membrane</keyword>
<dbReference type="EMBL" id="BJVA01000011">
    <property type="protein sequence ID" value="GEK96767.1"/>
    <property type="molecule type" value="Genomic_DNA"/>
</dbReference>
<dbReference type="InterPro" id="IPR001633">
    <property type="entry name" value="EAL_dom"/>
</dbReference>
<feature type="transmembrane region" description="Helical" evidence="1">
    <location>
        <begin position="128"/>
        <end position="145"/>
    </location>
</feature>
<dbReference type="InterPro" id="IPR043128">
    <property type="entry name" value="Rev_trsase/Diguanyl_cyclase"/>
</dbReference>
<dbReference type="Proteomes" id="UP000321079">
    <property type="component" value="Unassembled WGS sequence"/>
</dbReference>
<evidence type="ECO:0000313" key="4">
    <source>
        <dbReference type="Proteomes" id="UP000321079"/>
    </source>
</evidence>
<dbReference type="InterPro" id="IPR029787">
    <property type="entry name" value="Nucleotide_cyclase"/>
</dbReference>
<gene>
    <name evidence="3" type="ORF">GKA01_19640</name>
</gene>
<dbReference type="Gene3D" id="3.30.70.270">
    <property type="match status" value="1"/>
</dbReference>
<feature type="transmembrane region" description="Helical" evidence="1">
    <location>
        <begin position="37"/>
        <end position="56"/>
    </location>
</feature>
<dbReference type="InterPro" id="IPR000160">
    <property type="entry name" value="GGDEF_dom"/>
</dbReference>
<feature type="transmembrane region" description="Helical" evidence="1">
    <location>
        <begin position="104"/>
        <end position="121"/>
    </location>
</feature>
<feature type="domain" description="EAL" evidence="2">
    <location>
        <begin position="511"/>
        <end position="757"/>
    </location>
</feature>
<proteinExistence type="predicted"/>